<dbReference type="PROSITE" id="PS00108">
    <property type="entry name" value="PROTEIN_KINASE_ST"/>
    <property type="match status" value="1"/>
</dbReference>
<keyword evidence="3 9" id="KW-0547">Nucleotide-binding</keyword>
<dbReference type="PROSITE" id="PS00107">
    <property type="entry name" value="PROTEIN_KINASE_ATP"/>
    <property type="match status" value="1"/>
</dbReference>
<dbReference type="InterPro" id="IPR028082">
    <property type="entry name" value="Peripla_BP_I"/>
</dbReference>
<evidence type="ECO:0000313" key="13">
    <source>
        <dbReference type="Proteomes" id="UP001165060"/>
    </source>
</evidence>
<dbReference type="PANTHER" id="PTHR44329">
    <property type="entry name" value="SERINE/THREONINE-PROTEIN KINASE TNNI3K-RELATED"/>
    <property type="match status" value="1"/>
</dbReference>
<evidence type="ECO:0000313" key="12">
    <source>
        <dbReference type="EMBL" id="GMI34773.1"/>
    </source>
</evidence>
<comment type="caution">
    <text evidence="12">The sequence shown here is derived from an EMBL/GenBank/DDBJ whole genome shotgun (WGS) entry which is preliminary data.</text>
</comment>
<dbReference type="Gene3D" id="3.30.200.20">
    <property type="entry name" value="Phosphorylase Kinase, domain 1"/>
    <property type="match status" value="1"/>
</dbReference>
<dbReference type="Pfam" id="PF01094">
    <property type="entry name" value="ANF_receptor"/>
    <property type="match status" value="1"/>
</dbReference>
<keyword evidence="6 10" id="KW-0472">Membrane</keyword>
<evidence type="ECO:0000256" key="6">
    <source>
        <dbReference type="ARBA" id="ARBA00023136"/>
    </source>
</evidence>
<evidence type="ECO:0000256" key="10">
    <source>
        <dbReference type="SAM" id="Phobius"/>
    </source>
</evidence>
<proteinExistence type="predicted"/>
<sequence length="847" mass="92478">ATMYDTQSTAKGSIMAYRAMRADHENEDSSVSLHSILGAARSDASKPMAVLGGIDGVPQLAYWSSSDALEDASQYPLFGRTIPPDSATSQAVAELMSELGYTYVGITYVDDTYGESYKDSFVLKCSEMKCKDALGRPTDENCPIEVVTSGLSSGNKESAENAIEVLRLADVRTGIFVVFDDDLNWAMDKALSHGMIGDDYFWIAGDGVMTQTVVARGNENPLFAEGWGRLTAMAGMTGHPSYDAFLSDWQNNFDEDAELKEYAESLFFDYAADSGSGAKHAEGKQGFWPEGTDLSILQDNFFRDNFPDDVASYAYDAVMAFGLGACDYVEAGGTFDDAGFDAAAYFQKITELSFESVSGLPYFLPSGSRDPASTNFVLENFKCPGGVCTSHRQATWKADTGFQDIVEGEPFVYADGTTTPPTDIAPPPAELDLALVIGGAAGGAVILALLIGAAIRSNEAGKRARAEANHLKVQNTMKVELTSARVSIEDLKDKLELMQSYSKKEQDMIENQIQTFRKDLRRSQAGRAFQGGGGGGGDEATTSDLDAVMSRLVLPAGEIETEEMIGKGSFGEVFKAKYKGQIVAVKTLKSIDEETVDRFKAEVLLSSDLRHANVVNMIGCCWEKNLMALVMEYCGMGTATDVLRREGKDFTWGDPLLKWATDVTRAMTYLHSVQYFDVKADVMVNGIIHRDLKPDNCLVTETYGVKIADFGESRALNEDQTMTQVGTPMFIAPEIVMGERYDGKADVYSYALTLLQFGLRDGKTLTNFLHEAWARSQAPERREAALALEPKPTRNTHKMISEGWRPNYKFMMEELQLPETIGGLIVCCWEALPATGSGRSSGRRRAG</sequence>
<gene>
    <name evidence="12" type="ORF">TeGR_g10370</name>
</gene>
<comment type="subcellular location">
    <subcellularLocation>
        <location evidence="1">Membrane</location>
        <topology evidence="1">Multi-pass membrane protein</topology>
    </subcellularLocation>
</comment>
<keyword evidence="2 10" id="KW-0812">Transmembrane</keyword>
<dbReference type="InterPro" id="IPR011009">
    <property type="entry name" value="Kinase-like_dom_sf"/>
</dbReference>
<dbReference type="SUPFAM" id="SSF53822">
    <property type="entry name" value="Periplasmic binding protein-like I"/>
    <property type="match status" value="1"/>
</dbReference>
<dbReference type="PANTHER" id="PTHR44329:SF289">
    <property type="entry name" value="SERINE_THREONINE-PROTEIN KINASE VIK"/>
    <property type="match status" value="1"/>
</dbReference>
<dbReference type="Gene3D" id="3.40.50.2300">
    <property type="match status" value="1"/>
</dbReference>
<dbReference type="SMART" id="SM00220">
    <property type="entry name" value="S_TKc"/>
    <property type="match status" value="1"/>
</dbReference>
<evidence type="ECO:0000256" key="2">
    <source>
        <dbReference type="ARBA" id="ARBA00022692"/>
    </source>
</evidence>
<accession>A0ABQ6MW67</accession>
<feature type="binding site" evidence="9">
    <location>
        <position position="586"/>
    </location>
    <ligand>
        <name>ATP</name>
        <dbReference type="ChEBI" id="CHEBI:30616"/>
    </ligand>
</feature>
<feature type="domain" description="Protein kinase" evidence="11">
    <location>
        <begin position="559"/>
        <end position="847"/>
    </location>
</feature>
<dbReference type="EMBL" id="BRYB01000657">
    <property type="protein sequence ID" value="GMI34773.1"/>
    <property type="molecule type" value="Genomic_DNA"/>
</dbReference>
<dbReference type="InterPro" id="IPR000719">
    <property type="entry name" value="Prot_kinase_dom"/>
</dbReference>
<dbReference type="PRINTS" id="PR00248">
    <property type="entry name" value="GPCRMGR"/>
</dbReference>
<dbReference type="Pfam" id="PF00069">
    <property type="entry name" value="Pkinase"/>
    <property type="match status" value="1"/>
</dbReference>
<evidence type="ECO:0000259" key="11">
    <source>
        <dbReference type="PROSITE" id="PS50011"/>
    </source>
</evidence>
<keyword evidence="4 9" id="KW-0067">ATP-binding</keyword>
<keyword evidence="5 10" id="KW-1133">Transmembrane helix</keyword>
<evidence type="ECO:0000256" key="5">
    <source>
        <dbReference type="ARBA" id="ARBA00022989"/>
    </source>
</evidence>
<evidence type="ECO:0000256" key="4">
    <source>
        <dbReference type="ARBA" id="ARBA00022840"/>
    </source>
</evidence>
<dbReference type="Gene3D" id="1.10.510.10">
    <property type="entry name" value="Transferase(Phosphotransferase) domain 1"/>
    <property type="match status" value="1"/>
</dbReference>
<evidence type="ECO:0000256" key="3">
    <source>
        <dbReference type="ARBA" id="ARBA00022741"/>
    </source>
</evidence>
<dbReference type="InterPro" id="IPR000337">
    <property type="entry name" value="GPCR_3"/>
</dbReference>
<dbReference type="Proteomes" id="UP001165060">
    <property type="component" value="Unassembled WGS sequence"/>
</dbReference>
<name>A0ABQ6MW67_9STRA</name>
<evidence type="ECO:0000256" key="9">
    <source>
        <dbReference type="PROSITE-ProRule" id="PRU10141"/>
    </source>
</evidence>
<dbReference type="InterPro" id="IPR008271">
    <property type="entry name" value="Ser/Thr_kinase_AS"/>
</dbReference>
<protein>
    <recommendedName>
        <fullName evidence="11">Protein kinase domain-containing protein</fullName>
    </recommendedName>
</protein>
<evidence type="ECO:0000256" key="1">
    <source>
        <dbReference type="ARBA" id="ARBA00004141"/>
    </source>
</evidence>
<dbReference type="SUPFAM" id="SSF56112">
    <property type="entry name" value="Protein kinase-like (PK-like)"/>
    <property type="match status" value="1"/>
</dbReference>
<reference evidence="12 13" key="1">
    <citation type="journal article" date="2023" name="Commun. Biol.">
        <title>Genome analysis of Parmales, the sister group of diatoms, reveals the evolutionary specialization of diatoms from phago-mixotrophs to photoautotrophs.</title>
        <authorList>
            <person name="Ban H."/>
            <person name="Sato S."/>
            <person name="Yoshikawa S."/>
            <person name="Yamada K."/>
            <person name="Nakamura Y."/>
            <person name="Ichinomiya M."/>
            <person name="Sato N."/>
            <person name="Blanc-Mathieu R."/>
            <person name="Endo H."/>
            <person name="Kuwata A."/>
            <person name="Ogata H."/>
        </authorList>
    </citation>
    <scope>NUCLEOTIDE SEQUENCE [LARGE SCALE GENOMIC DNA]</scope>
</reference>
<organism evidence="12 13">
    <name type="scientific">Tetraparma gracilis</name>
    <dbReference type="NCBI Taxonomy" id="2962635"/>
    <lineage>
        <taxon>Eukaryota</taxon>
        <taxon>Sar</taxon>
        <taxon>Stramenopiles</taxon>
        <taxon>Ochrophyta</taxon>
        <taxon>Bolidophyceae</taxon>
        <taxon>Parmales</taxon>
        <taxon>Triparmaceae</taxon>
        <taxon>Tetraparma</taxon>
    </lineage>
</organism>
<dbReference type="InterPro" id="IPR017441">
    <property type="entry name" value="Protein_kinase_ATP_BS"/>
</dbReference>
<dbReference type="InterPro" id="IPR051681">
    <property type="entry name" value="Ser/Thr_Kinases-Pseudokinases"/>
</dbReference>
<dbReference type="PROSITE" id="PS50011">
    <property type="entry name" value="PROTEIN_KINASE_DOM"/>
    <property type="match status" value="1"/>
</dbReference>
<keyword evidence="8" id="KW-0325">Glycoprotein</keyword>
<evidence type="ECO:0000256" key="7">
    <source>
        <dbReference type="ARBA" id="ARBA00023170"/>
    </source>
</evidence>
<dbReference type="InterPro" id="IPR001828">
    <property type="entry name" value="ANF_lig-bd_rcpt"/>
</dbReference>
<evidence type="ECO:0000256" key="8">
    <source>
        <dbReference type="ARBA" id="ARBA00023180"/>
    </source>
</evidence>
<keyword evidence="7" id="KW-0675">Receptor</keyword>
<keyword evidence="13" id="KW-1185">Reference proteome</keyword>
<feature type="non-terminal residue" evidence="12">
    <location>
        <position position="1"/>
    </location>
</feature>
<feature type="transmembrane region" description="Helical" evidence="10">
    <location>
        <begin position="433"/>
        <end position="455"/>
    </location>
</feature>